<name>A0ABS2PVM2_9BACL</name>
<feature type="transmembrane region" description="Helical" evidence="1">
    <location>
        <begin position="6"/>
        <end position="26"/>
    </location>
</feature>
<evidence type="ECO:0000313" key="2">
    <source>
        <dbReference type="EMBL" id="MBM7644060.1"/>
    </source>
</evidence>
<keyword evidence="3" id="KW-1185">Reference proteome</keyword>
<gene>
    <name evidence="2" type="ORF">JOD45_000251</name>
</gene>
<organism evidence="2 3">
    <name type="scientific">Scopulibacillus daqui</name>
    <dbReference type="NCBI Taxonomy" id="1469162"/>
    <lineage>
        <taxon>Bacteria</taxon>
        <taxon>Bacillati</taxon>
        <taxon>Bacillota</taxon>
        <taxon>Bacilli</taxon>
        <taxon>Bacillales</taxon>
        <taxon>Sporolactobacillaceae</taxon>
        <taxon>Scopulibacillus</taxon>
    </lineage>
</organism>
<keyword evidence="1" id="KW-0472">Membrane</keyword>
<comment type="caution">
    <text evidence="2">The sequence shown here is derived from an EMBL/GenBank/DDBJ whole genome shotgun (WGS) entry which is preliminary data.</text>
</comment>
<proteinExistence type="predicted"/>
<accession>A0ABS2PVM2</accession>
<evidence type="ECO:0000313" key="3">
    <source>
        <dbReference type="Proteomes" id="UP000808914"/>
    </source>
</evidence>
<evidence type="ECO:0000256" key="1">
    <source>
        <dbReference type="SAM" id="Phobius"/>
    </source>
</evidence>
<keyword evidence="1" id="KW-1133">Transmembrane helix</keyword>
<dbReference type="Proteomes" id="UP000808914">
    <property type="component" value="Unassembled WGS sequence"/>
</dbReference>
<dbReference type="EMBL" id="JAFBER010000001">
    <property type="protein sequence ID" value="MBM7644060.1"/>
    <property type="molecule type" value="Genomic_DNA"/>
</dbReference>
<reference evidence="2 3" key="1">
    <citation type="submission" date="2021-01" db="EMBL/GenBank/DDBJ databases">
        <title>Genomic Encyclopedia of Type Strains, Phase IV (KMG-IV): sequencing the most valuable type-strain genomes for metagenomic binning, comparative biology and taxonomic classification.</title>
        <authorList>
            <person name="Goeker M."/>
        </authorList>
    </citation>
    <scope>NUCLEOTIDE SEQUENCE [LARGE SCALE GENOMIC DNA]</scope>
    <source>
        <strain evidence="2 3">DSM 28236</strain>
    </source>
</reference>
<sequence length="35" mass="3923">MIAALLGLFLVLITFILIICFILGLIHPKIVKTRD</sequence>
<keyword evidence="1" id="KW-0812">Transmembrane</keyword>
<protein>
    <submittedName>
        <fullName evidence="2">Uncharacterized protein</fullName>
    </submittedName>
</protein>